<dbReference type="AlphaFoldDB" id="A0A0F9VUI9"/>
<proteinExistence type="predicted"/>
<dbReference type="InterPro" id="IPR010064">
    <property type="entry name" value="HK97-gp10_tail"/>
</dbReference>
<protein>
    <submittedName>
        <fullName evidence="1">Uncharacterized protein</fullName>
    </submittedName>
</protein>
<comment type="caution">
    <text evidence="1">The sequence shown here is derived from an EMBL/GenBank/DDBJ whole genome shotgun (WGS) entry which is preliminary data.</text>
</comment>
<name>A0A0F9VUI9_9ZZZZ</name>
<accession>A0A0F9VUI9</accession>
<reference evidence="1" key="1">
    <citation type="journal article" date="2015" name="Nature">
        <title>Complex archaea that bridge the gap between prokaryotes and eukaryotes.</title>
        <authorList>
            <person name="Spang A."/>
            <person name="Saw J.H."/>
            <person name="Jorgensen S.L."/>
            <person name="Zaremba-Niedzwiedzka K."/>
            <person name="Martijn J."/>
            <person name="Lind A.E."/>
            <person name="van Eijk R."/>
            <person name="Schleper C."/>
            <person name="Guy L."/>
            <person name="Ettema T.J."/>
        </authorList>
    </citation>
    <scope>NUCLEOTIDE SEQUENCE</scope>
</reference>
<gene>
    <name evidence="1" type="ORF">LCGC14_0441300</name>
</gene>
<dbReference type="EMBL" id="LAZR01000427">
    <property type="protein sequence ID" value="KKN69403.1"/>
    <property type="molecule type" value="Genomic_DNA"/>
</dbReference>
<evidence type="ECO:0000313" key="1">
    <source>
        <dbReference type="EMBL" id="KKN69403.1"/>
    </source>
</evidence>
<organism evidence="1">
    <name type="scientific">marine sediment metagenome</name>
    <dbReference type="NCBI Taxonomy" id="412755"/>
    <lineage>
        <taxon>unclassified sequences</taxon>
        <taxon>metagenomes</taxon>
        <taxon>ecological metagenomes</taxon>
    </lineage>
</organism>
<dbReference type="Pfam" id="PF04883">
    <property type="entry name" value="HK97-gp10_like"/>
    <property type="match status" value="1"/>
</dbReference>
<sequence length="177" mass="19834">MPVTLKFEIDKAAQRSINRLNPRAVEDALLEGGRQFRILMLRALVQSTQRLTTTRTGTLARSWRSKQKQPGTIEFTNIAKSSGAQGIPYASFLEFGTRRHRIVPRFKKALRWRLGSGQPVSSFQATTALASNQFAFSKGHFVAGIKKRLIFLKTFRKEGAQLGVFVGRAIERALAKT</sequence>